<name>A0A3D9BP33_9RHOB</name>
<dbReference type="PANTHER" id="PTHR44051:SF8">
    <property type="entry name" value="GLUTATHIONE S-TRANSFERASE GSTA"/>
    <property type="match status" value="1"/>
</dbReference>
<dbReference type="EMBL" id="QOHR01000020">
    <property type="protein sequence ID" value="REC55274.1"/>
    <property type="molecule type" value="Genomic_DNA"/>
</dbReference>
<gene>
    <name evidence="3" type="ORF">DRV84_12355</name>
</gene>
<dbReference type="Pfam" id="PF13417">
    <property type="entry name" value="GST_N_3"/>
    <property type="match status" value="1"/>
</dbReference>
<dbReference type="InterPro" id="IPR004045">
    <property type="entry name" value="Glutathione_S-Trfase_N"/>
</dbReference>
<dbReference type="InterPro" id="IPR036249">
    <property type="entry name" value="Thioredoxin-like_sf"/>
</dbReference>
<sequence>MYTVIGDLKSRAFRVVWMLEELGAPYTHRAAAPGSEAARAVNPSGKVPVLMAQDAALTDSTAILTYLADRHGQLTHPAGTLERARQDAMTFRILDEIETPLWTAAKHSFVLPEAQRVPAVKDSLKWEYARALARLMDDLTGDYLAGSAPTVPDLLLAHCGGWAKAAGFPADEPRFAAYLKRMRARPAFRAVAGQLQPG</sequence>
<dbReference type="Gene3D" id="1.20.1050.10">
    <property type="match status" value="1"/>
</dbReference>
<dbReference type="AlphaFoldDB" id="A0A3D9BP33"/>
<dbReference type="SUPFAM" id="SSF47616">
    <property type="entry name" value="GST C-terminal domain-like"/>
    <property type="match status" value="1"/>
</dbReference>
<proteinExistence type="predicted"/>
<evidence type="ECO:0000259" key="1">
    <source>
        <dbReference type="PROSITE" id="PS50404"/>
    </source>
</evidence>
<feature type="domain" description="GST N-terminal" evidence="1">
    <location>
        <begin position="1"/>
        <end position="75"/>
    </location>
</feature>
<dbReference type="RefSeq" id="WP_115981151.1">
    <property type="nucleotide sequence ID" value="NZ_QOHR01000020.1"/>
</dbReference>
<evidence type="ECO:0000313" key="3">
    <source>
        <dbReference type="EMBL" id="REC55274.1"/>
    </source>
</evidence>
<comment type="caution">
    <text evidence="3">The sequence shown here is derived from an EMBL/GenBank/DDBJ whole genome shotgun (WGS) entry which is preliminary data.</text>
</comment>
<reference evidence="3 4" key="1">
    <citation type="journal article" date="2017" name="Int. J. Syst. Evol. Microbiol.">
        <title>Rhodosalinus sediminis gen. nov., sp. nov., isolated from marine saltern.</title>
        <authorList>
            <person name="Guo L.Y."/>
            <person name="Ling S.K."/>
            <person name="Li C.M."/>
            <person name="Chen G.J."/>
            <person name="Du Z.J."/>
        </authorList>
    </citation>
    <scope>NUCLEOTIDE SEQUENCE [LARGE SCALE GENOMIC DNA]</scope>
    <source>
        <strain evidence="3 4">WDN1C137</strain>
    </source>
</reference>
<dbReference type="InterPro" id="IPR036282">
    <property type="entry name" value="Glutathione-S-Trfase_C_sf"/>
</dbReference>
<dbReference type="SUPFAM" id="SSF52833">
    <property type="entry name" value="Thioredoxin-like"/>
    <property type="match status" value="1"/>
</dbReference>
<keyword evidence="3" id="KW-0808">Transferase</keyword>
<dbReference type="GO" id="GO:0016740">
    <property type="term" value="F:transferase activity"/>
    <property type="evidence" value="ECO:0007669"/>
    <property type="project" value="UniProtKB-KW"/>
</dbReference>
<dbReference type="SFLD" id="SFLDS00019">
    <property type="entry name" value="Glutathione_Transferase_(cytos"/>
    <property type="match status" value="1"/>
</dbReference>
<dbReference type="SFLD" id="SFLDG00358">
    <property type="entry name" value="Main_(cytGST)"/>
    <property type="match status" value="1"/>
</dbReference>
<accession>A0A3D9BP33</accession>
<protein>
    <submittedName>
        <fullName evidence="3">Glutathione S-transferase family protein</fullName>
    </submittedName>
</protein>
<evidence type="ECO:0000259" key="2">
    <source>
        <dbReference type="PROSITE" id="PS50405"/>
    </source>
</evidence>
<organism evidence="3 4">
    <name type="scientific">Rhodosalinus sediminis</name>
    <dbReference type="NCBI Taxonomy" id="1940533"/>
    <lineage>
        <taxon>Bacteria</taxon>
        <taxon>Pseudomonadati</taxon>
        <taxon>Pseudomonadota</taxon>
        <taxon>Alphaproteobacteria</taxon>
        <taxon>Rhodobacterales</taxon>
        <taxon>Paracoccaceae</taxon>
        <taxon>Rhodosalinus</taxon>
    </lineage>
</organism>
<evidence type="ECO:0000313" key="4">
    <source>
        <dbReference type="Proteomes" id="UP000257131"/>
    </source>
</evidence>
<dbReference type="PROSITE" id="PS50405">
    <property type="entry name" value="GST_CTER"/>
    <property type="match status" value="1"/>
</dbReference>
<dbReference type="OrthoDB" id="9810080at2"/>
<dbReference type="InterPro" id="IPR040079">
    <property type="entry name" value="Glutathione_S-Trfase"/>
</dbReference>
<dbReference type="PROSITE" id="PS50404">
    <property type="entry name" value="GST_NTER"/>
    <property type="match status" value="1"/>
</dbReference>
<dbReference type="InterPro" id="IPR010987">
    <property type="entry name" value="Glutathione-S-Trfase_C-like"/>
</dbReference>
<dbReference type="Proteomes" id="UP000257131">
    <property type="component" value="Unassembled WGS sequence"/>
</dbReference>
<dbReference type="Gene3D" id="3.40.30.10">
    <property type="entry name" value="Glutaredoxin"/>
    <property type="match status" value="1"/>
</dbReference>
<dbReference type="CDD" id="cd03046">
    <property type="entry name" value="GST_N_GTT1_like"/>
    <property type="match status" value="1"/>
</dbReference>
<dbReference type="PANTHER" id="PTHR44051">
    <property type="entry name" value="GLUTATHIONE S-TRANSFERASE-RELATED"/>
    <property type="match status" value="1"/>
</dbReference>
<keyword evidence="4" id="KW-1185">Reference proteome</keyword>
<feature type="domain" description="GST C-terminal" evidence="2">
    <location>
        <begin position="79"/>
        <end position="198"/>
    </location>
</feature>